<dbReference type="AlphaFoldDB" id="A0A7C8MHH8"/>
<keyword evidence="3 6" id="KW-0805">Transcription regulation</keyword>
<comment type="caution">
    <text evidence="7">The sequence shown here is derived from an EMBL/GenBank/DDBJ whole genome shotgun (WGS) entry which is preliminary data.</text>
</comment>
<dbReference type="Proteomes" id="UP000481861">
    <property type="component" value="Unassembled WGS sequence"/>
</dbReference>
<dbReference type="OrthoDB" id="337270at2759"/>
<keyword evidence="8" id="KW-1185">Reference proteome</keyword>
<evidence type="ECO:0000256" key="1">
    <source>
        <dbReference type="ARBA" id="ARBA00004123"/>
    </source>
</evidence>
<comment type="similarity">
    <text evidence="2 6">Belongs to the Mediator complex subunit 10 family.</text>
</comment>
<keyword evidence="5 6" id="KW-0539">Nucleus</keyword>
<protein>
    <recommendedName>
        <fullName evidence="6">Mediator of RNA polymerase II transcription subunit 10</fullName>
    </recommendedName>
    <alternativeName>
        <fullName evidence="6">Mediator complex subunit 10</fullName>
    </alternativeName>
</protein>
<dbReference type="GO" id="GO:0016592">
    <property type="term" value="C:mediator complex"/>
    <property type="evidence" value="ECO:0007669"/>
    <property type="project" value="InterPro"/>
</dbReference>
<keyword evidence="6" id="KW-0010">Activator</keyword>
<comment type="subunit">
    <text evidence="6">Component of the Mediator complex.</text>
</comment>
<dbReference type="GO" id="GO:0006357">
    <property type="term" value="P:regulation of transcription by RNA polymerase II"/>
    <property type="evidence" value="ECO:0007669"/>
    <property type="project" value="InterPro"/>
</dbReference>
<dbReference type="GO" id="GO:0003712">
    <property type="term" value="F:transcription coregulator activity"/>
    <property type="evidence" value="ECO:0007669"/>
    <property type="project" value="InterPro"/>
</dbReference>
<dbReference type="EMBL" id="JAADJZ010000004">
    <property type="protein sequence ID" value="KAF2875543.1"/>
    <property type="molecule type" value="Genomic_DNA"/>
</dbReference>
<proteinExistence type="inferred from homology"/>
<comment type="subcellular location">
    <subcellularLocation>
        <location evidence="1 6">Nucleus</location>
    </subcellularLocation>
</comment>
<dbReference type="InterPro" id="IPR019145">
    <property type="entry name" value="Mediator_Med10"/>
</dbReference>
<dbReference type="Pfam" id="PF09748">
    <property type="entry name" value="Med10"/>
    <property type="match status" value="1"/>
</dbReference>
<evidence type="ECO:0000313" key="7">
    <source>
        <dbReference type="EMBL" id="KAF2875543.1"/>
    </source>
</evidence>
<keyword evidence="4 6" id="KW-0804">Transcription</keyword>
<evidence type="ECO:0000256" key="4">
    <source>
        <dbReference type="ARBA" id="ARBA00023163"/>
    </source>
</evidence>
<evidence type="ECO:0000256" key="5">
    <source>
        <dbReference type="ARBA" id="ARBA00023242"/>
    </source>
</evidence>
<name>A0A7C8MHH8_9PLEO</name>
<evidence type="ECO:0000256" key="6">
    <source>
        <dbReference type="RuleBase" id="RU364146"/>
    </source>
</evidence>
<gene>
    <name evidence="6" type="primary">MED10</name>
    <name evidence="7" type="ORF">BDV95DRAFT_626098</name>
</gene>
<accession>A0A7C8MHH8</accession>
<reference evidence="7 8" key="1">
    <citation type="submission" date="2020-01" db="EMBL/GenBank/DDBJ databases">
        <authorList>
            <consortium name="DOE Joint Genome Institute"/>
            <person name="Haridas S."/>
            <person name="Albert R."/>
            <person name="Binder M."/>
            <person name="Bloem J."/>
            <person name="Labutti K."/>
            <person name="Salamov A."/>
            <person name="Andreopoulos B."/>
            <person name="Baker S.E."/>
            <person name="Barry K."/>
            <person name="Bills G."/>
            <person name="Bluhm B.H."/>
            <person name="Cannon C."/>
            <person name="Castanera R."/>
            <person name="Culley D.E."/>
            <person name="Daum C."/>
            <person name="Ezra D."/>
            <person name="Gonzalez J.B."/>
            <person name="Henrissat B."/>
            <person name="Kuo A."/>
            <person name="Liang C."/>
            <person name="Lipzen A."/>
            <person name="Lutzoni F."/>
            <person name="Magnuson J."/>
            <person name="Mondo S."/>
            <person name="Nolan M."/>
            <person name="Ohm R."/>
            <person name="Pangilinan J."/>
            <person name="Park H.-J.H."/>
            <person name="Ramirez L."/>
            <person name="Alfaro M."/>
            <person name="Sun H."/>
            <person name="Tritt A."/>
            <person name="Yoshinaga Y."/>
            <person name="Zwiers L.-H.L."/>
            <person name="Turgeon B.G."/>
            <person name="Goodwin S.B."/>
            <person name="Spatafora J.W."/>
            <person name="Crous P.W."/>
            <person name="Grigoriev I.V."/>
        </authorList>
    </citation>
    <scope>NUCLEOTIDE SEQUENCE [LARGE SCALE GENOMIC DNA]</scope>
    <source>
        <strain evidence="7 8">CBS 611.86</strain>
    </source>
</reference>
<organism evidence="7 8">
    <name type="scientific">Massariosphaeria phaeospora</name>
    <dbReference type="NCBI Taxonomy" id="100035"/>
    <lineage>
        <taxon>Eukaryota</taxon>
        <taxon>Fungi</taxon>
        <taxon>Dikarya</taxon>
        <taxon>Ascomycota</taxon>
        <taxon>Pezizomycotina</taxon>
        <taxon>Dothideomycetes</taxon>
        <taxon>Pleosporomycetidae</taxon>
        <taxon>Pleosporales</taxon>
        <taxon>Pleosporales incertae sedis</taxon>
        <taxon>Massariosphaeria</taxon>
    </lineage>
</organism>
<evidence type="ECO:0000256" key="3">
    <source>
        <dbReference type="ARBA" id="ARBA00023015"/>
    </source>
</evidence>
<comment type="function">
    <text evidence="6">Component of the Mediator complex, a coactivator involved in the regulated transcription of nearly all RNA polymerase II-dependent genes. Mediator functions as a bridge to convey information from gene-specific regulatory proteins to the basal RNA polymerase II transcription machinery. Mediator is recruited to promoters by direct interactions with regulatory proteins and serves as a scaffold for the assembly of a functional preinitiation complex with RNA polymerase II and the general transcription factors.</text>
</comment>
<evidence type="ECO:0000256" key="2">
    <source>
        <dbReference type="ARBA" id="ARBA00005389"/>
    </source>
</evidence>
<evidence type="ECO:0000313" key="8">
    <source>
        <dbReference type="Proteomes" id="UP000481861"/>
    </source>
</evidence>
<sequence>MAAPEIPSAIDTVEAQLKDIVQNLYNLMVQSFDHQGTSTQNAMKREIQSLVQNLVRLSATAPGVSIDIPPEVTTYVEQSRNPDIYTREFVETAQRMNQKLKGRSQAYNILQQELALDIIAAIPELKSDMVSIIKSTGGTLNIPVLD</sequence>